<evidence type="ECO:0000313" key="2">
    <source>
        <dbReference type="Proteomes" id="UP000078540"/>
    </source>
</evidence>
<dbReference type="Proteomes" id="UP000078540">
    <property type="component" value="Unassembled WGS sequence"/>
</dbReference>
<dbReference type="EMBL" id="KQ976509">
    <property type="protein sequence ID" value="KYM82646.1"/>
    <property type="molecule type" value="Genomic_DNA"/>
</dbReference>
<proteinExistence type="predicted"/>
<gene>
    <name evidence="1" type="ORF">ALC53_06821</name>
</gene>
<reference evidence="1 2" key="1">
    <citation type="submission" date="2015-09" db="EMBL/GenBank/DDBJ databases">
        <title>Atta colombica WGS genome.</title>
        <authorList>
            <person name="Nygaard S."/>
            <person name="Hu H."/>
            <person name="Boomsma J."/>
            <person name="Zhang G."/>
        </authorList>
    </citation>
    <scope>NUCLEOTIDE SEQUENCE [LARGE SCALE GENOMIC DNA]</scope>
    <source>
        <strain evidence="1">Treedump-2</strain>
        <tissue evidence="1">Whole body</tissue>
    </source>
</reference>
<dbReference type="AlphaFoldDB" id="A0A195BDK2"/>
<evidence type="ECO:0008006" key="3">
    <source>
        <dbReference type="Google" id="ProtNLM"/>
    </source>
</evidence>
<protein>
    <recommendedName>
        <fullName evidence="3">DDE Tnp4 domain-containing protein</fullName>
    </recommendedName>
</protein>
<evidence type="ECO:0000313" key="1">
    <source>
        <dbReference type="EMBL" id="KYM82646.1"/>
    </source>
</evidence>
<organism evidence="1 2">
    <name type="scientific">Atta colombica</name>
    <dbReference type="NCBI Taxonomy" id="520822"/>
    <lineage>
        <taxon>Eukaryota</taxon>
        <taxon>Metazoa</taxon>
        <taxon>Ecdysozoa</taxon>
        <taxon>Arthropoda</taxon>
        <taxon>Hexapoda</taxon>
        <taxon>Insecta</taxon>
        <taxon>Pterygota</taxon>
        <taxon>Neoptera</taxon>
        <taxon>Endopterygota</taxon>
        <taxon>Hymenoptera</taxon>
        <taxon>Apocrita</taxon>
        <taxon>Aculeata</taxon>
        <taxon>Formicoidea</taxon>
        <taxon>Formicidae</taxon>
        <taxon>Myrmicinae</taxon>
        <taxon>Atta</taxon>
    </lineage>
</organism>
<sequence>YLASSDLMASLAMSYRIGKSTVSWNFPYCVGAIDGKHVVFRYCRISIIYEIILKCK</sequence>
<name>A0A195BDK2_9HYME</name>
<accession>A0A195BDK2</accession>
<keyword evidence="2" id="KW-1185">Reference proteome</keyword>
<feature type="non-terminal residue" evidence="1">
    <location>
        <position position="1"/>
    </location>
</feature>